<dbReference type="Proteomes" id="UP000235371">
    <property type="component" value="Unassembled WGS sequence"/>
</dbReference>
<feature type="domain" description="Nucleolar 27S pre-rRNA processing Urb2/Npa2 C-terminal" evidence="2">
    <location>
        <begin position="1221"/>
        <end position="1449"/>
    </location>
</feature>
<dbReference type="Pfam" id="PF10441">
    <property type="entry name" value="Urb2"/>
    <property type="match status" value="1"/>
</dbReference>
<name>A0A2J6SSH1_9HELO</name>
<dbReference type="GO" id="GO:0005730">
    <property type="term" value="C:nucleolus"/>
    <property type="evidence" value="ECO:0007669"/>
    <property type="project" value="TreeGrafter"/>
</dbReference>
<dbReference type="PANTHER" id="PTHR15682:SF2">
    <property type="entry name" value="UNHEALTHY RIBOSOME BIOGENESIS PROTEIN 2 HOMOLOG"/>
    <property type="match status" value="1"/>
</dbReference>
<evidence type="ECO:0000313" key="4">
    <source>
        <dbReference type="Proteomes" id="UP000235371"/>
    </source>
</evidence>
<protein>
    <recommendedName>
        <fullName evidence="2">Nucleolar 27S pre-rRNA processing Urb2/Npa2 C-terminal domain-containing protein</fullName>
    </recommendedName>
</protein>
<evidence type="ECO:0000256" key="1">
    <source>
        <dbReference type="SAM" id="MobiDB-lite"/>
    </source>
</evidence>
<gene>
    <name evidence="3" type="ORF">K444DRAFT_599129</name>
</gene>
<dbReference type="RefSeq" id="XP_024730635.1">
    <property type="nucleotide sequence ID" value="XM_024878556.1"/>
</dbReference>
<evidence type="ECO:0000313" key="3">
    <source>
        <dbReference type="EMBL" id="PMD53731.1"/>
    </source>
</evidence>
<feature type="region of interest" description="Disordered" evidence="1">
    <location>
        <begin position="136"/>
        <end position="167"/>
    </location>
</feature>
<evidence type="ECO:0000259" key="2">
    <source>
        <dbReference type="Pfam" id="PF10441"/>
    </source>
</evidence>
<dbReference type="GO" id="GO:0042254">
    <property type="term" value="P:ribosome biogenesis"/>
    <property type="evidence" value="ECO:0007669"/>
    <property type="project" value="TreeGrafter"/>
</dbReference>
<keyword evidence="4" id="KW-1185">Reference proteome</keyword>
<dbReference type="EMBL" id="KZ613871">
    <property type="protein sequence ID" value="PMD53731.1"/>
    <property type="molecule type" value="Genomic_DNA"/>
</dbReference>
<proteinExistence type="predicted"/>
<reference evidence="3 4" key="1">
    <citation type="submission" date="2016-04" db="EMBL/GenBank/DDBJ databases">
        <title>A degradative enzymes factory behind the ericoid mycorrhizal symbiosis.</title>
        <authorList>
            <consortium name="DOE Joint Genome Institute"/>
            <person name="Martino E."/>
            <person name="Morin E."/>
            <person name="Grelet G."/>
            <person name="Kuo A."/>
            <person name="Kohler A."/>
            <person name="Daghino S."/>
            <person name="Barry K."/>
            <person name="Choi C."/>
            <person name="Cichocki N."/>
            <person name="Clum A."/>
            <person name="Copeland A."/>
            <person name="Hainaut M."/>
            <person name="Haridas S."/>
            <person name="Labutti K."/>
            <person name="Lindquist E."/>
            <person name="Lipzen A."/>
            <person name="Khouja H.-R."/>
            <person name="Murat C."/>
            <person name="Ohm R."/>
            <person name="Olson A."/>
            <person name="Spatafora J."/>
            <person name="Veneault-Fourrey C."/>
            <person name="Henrissat B."/>
            <person name="Grigoriev I."/>
            <person name="Martin F."/>
            <person name="Perotto S."/>
        </authorList>
    </citation>
    <scope>NUCLEOTIDE SEQUENCE [LARGE SCALE GENOMIC DNA]</scope>
    <source>
        <strain evidence="3 4">E</strain>
    </source>
</reference>
<dbReference type="InParanoid" id="A0A2J6SSH1"/>
<dbReference type="OrthoDB" id="160374at2759"/>
<dbReference type="InterPro" id="IPR052609">
    <property type="entry name" value="Ribosome_Biogenesis_Reg"/>
</dbReference>
<dbReference type="STRING" id="1095630.A0A2J6SSH1"/>
<accession>A0A2J6SSH1</accession>
<dbReference type="InterPro" id="IPR018849">
    <property type="entry name" value="Urb2/Npa2_C"/>
</dbReference>
<dbReference type="PANTHER" id="PTHR15682">
    <property type="entry name" value="UNHEALTHY RIBOSOME BIOGENESIS PROTEIN 2 HOMOLOG"/>
    <property type="match status" value="1"/>
</dbReference>
<feature type="compositionally biased region" description="Basic residues" evidence="1">
    <location>
        <begin position="150"/>
        <end position="159"/>
    </location>
</feature>
<sequence length="1450" mass="162473">MTSKSRTAQEDLAELEKQRAPFDQQLGEAAKFVGVDLATIGRCTQGVIKGGEKLRIAIYHGREEWLLKWLLKRLHASADVKPRNTPSSWRLLCYLLKVLPLSTGARALIEKKFMSILKQTLEEVRTSPREVDMLDAVSASGSGSEEEKKQRKPSKKRKHTGELVGSSSCQNDDLPDLIGAISSVMDVIIASTKSTASTSEEGTNSSFSAEYMKTVIRTAAEEAAVVLGSWISLCQSALEIGDPDTENLQSWIAPFIEIWNSHTAEAEETSLILFSRHCTPPILSLLRAVKDRKFSKFDWAPQLEQLISRNIMNPAKAAKWVNPDSDLLSRLTKLSVLQDTANTSQLFEVAIRSIQPHGSRRRRPNDDTWLQTVFKALKDAMPAQNAASNRKAIGALLQCAIDHKLGLDLADLQIMTSEYALPEGRDSWDLLATIIKLDANVFLIPNEERDLLKELLDRITKTSIEDSWTLLSDQVVSEVLVPLMGDFAKARDLPGFLRHWLAQLIEFDRLRKEARRFDMGFGAWEDDALQSQLSKLLEPSLTLQQITQILDWLLFEVTEHPDAVCILLEAIAGSIHHEEVVDTIGLRLYRIMFDNGVSDKLDDRYKWRSWRILSRSLDWLMTPDVSELAKLWGQVPRVKPFKSLLSKGLSNVIGNASPLEKLEVVRFLCAAWNSAGKDSPMEASCKPFALNVLRQLAQEMKWRTGELKGGEDLGSEVCGSTHNALEPGLGWTTWSLAKSVFVDYPKILELGLELDRKLFKDMLQNVFWIASASIPENSVASIDWLRLNPKAYPDLWMTILHSENVLNSEPLIEILIDTMLQNQTNISNPIIRSSGTNAFAVKSLLQVPVSLVQNKKTRERIFRSWLPTGDSAADDSQGLSYKSTALDPAVLSLKIKFMQRPVLYEGMNFKELVHLADTLAHAEIPRRQVNLALLKEVTRLTFVFVHTNIDQPPQKAYISDAFKQIRKKVEKASEKNKYRLNYALIMIFGAAFSILQTKATALDDLNVITKDDLDSITGTFKSGLLQQLKEFLHRTRKEKSTKRQTSQLTEHLTILSIMDALGALGVDPSKVAELGDDTKAFCSRVQDTELHIGKRLETFLAVHGSNIIEEELLEGDVSTVNGRQSITQKVLASMNSKDKLDKLKLLDSIFGLGLVGLSRLDKLLAARQVIISMEDTRKAAEEEENEDNKKEDGVGLDLSEAYSILCSTLWKASGVRQFCVISETLELMLKTKGRSLTQFNIDTTLGSITILCSRNSPPLRATRSGTIYLHLCRLLQSVLTHHRLKLQGHFHLVVQVIQSLLRLLFTPLPHSTSNALKHFGSPPSWLSSPKHQLNGKHAAAFARLVTLICDPSVSSVRGSQHNNLTSATDKAKRMAGQHMQFVLTIYIKLQLEMRMLPEIREKMVPGLYAIFDTTTPELRRAINDALDASGRAVFATLYRDYARFGKWKGN</sequence>
<organism evidence="3 4">
    <name type="scientific">Hyaloscypha bicolor E</name>
    <dbReference type="NCBI Taxonomy" id="1095630"/>
    <lineage>
        <taxon>Eukaryota</taxon>
        <taxon>Fungi</taxon>
        <taxon>Dikarya</taxon>
        <taxon>Ascomycota</taxon>
        <taxon>Pezizomycotina</taxon>
        <taxon>Leotiomycetes</taxon>
        <taxon>Helotiales</taxon>
        <taxon>Hyaloscyphaceae</taxon>
        <taxon>Hyaloscypha</taxon>
        <taxon>Hyaloscypha bicolor</taxon>
    </lineage>
</organism>
<dbReference type="GeneID" id="36586633"/>